<dbReference type="InterPro" id="IPR008620">
    <property type="entry name" value="FixH"/>
</dbReference>
<keyword evidence="1" id="KW-0472">Membrane</keyword>
<sequence>MTIDKHKHEPAWKSPWIRGMVGLISVVLVANGIMVYVAITTSPGLVTTDYYERGKNFVNRTKIEYVQRVRLGWQMNLSLPKEAQANTPAKFQMSITGKNGAPAVVDSSTLFAYRPSDSTLDFAVPMEHSGSGNFTADVLFPAKGAWDIIVEVKKGDGHHSVAKRINVAD</sequence>
<feature type="transmembrane region" description="Helical" evidence="1">
    <location>
        <begin position="20"/>
        <end position="39"/>
    </location>
</feature>
<evidence type="ECO:0000313" key="2">
    <source>
        <dbReference type="EMBL" id="VAX24535.1"/>
    </source>
</evidence>
<gene>
    <name evidence="2" type="ORF">MNBD_NITROSPINAE01-610</name>
</gene>
<dbReference type="EMBL" id="UOGC01000166">
    <property type="protein sequence ID" value="VAX24535.1"/>
    <property type="molecule type" value="Genomic_DNA"/>
</dbReference>
<evidence type="ECO:0000256" key="1">
    <source>
        <dbReference type="SAM" id="Phobius"/>
    </source>
</evidence>
<protein>
    <recommendedName>
        <fullName evidence="3">Type cbb3 cytochrome oxidase biogenesis protein CcoH</fullName>
    </recommendedName>
</protein>
<dbReference type="AlphaFoldDB" id="A0A3B1CYY1"/>
<organism evidence="2">
    <name type="scientific">hydrothermal vent metagenome</name>
    <dbReference type="NCBI Taxonomy" id="652676"/>
    <lineage>
        <taxon>unclassified sequences</taxon>
        <taxon>metagenomes</taxon>
        <taxon>ecological metagenomes</taxon>
    </lineage>
</organism>
<reference evidence="2" key="1">
    <citation type="submission" date="2018-06" db="EMBL/GenBank/DDBJ databases">
        <authorList>
            <person name="Zhirakovskaya E."/>
        </authorList>
    </citation>
    <scope>NUCLEOTIDE SEQUENCE</scope>
</reference>
<name>A0A3B1CYY1_9ZZZZ</name>
<proteinExistence type="predicted"/>
<keyword evidence="1" id="KW-0812">Transmembrane</keyword>
<evidence type="ECO:0008006" key="3">
    <source>
        <dbReference type="Google" id="ProtNLM"/>
    </source>
</evidence>
<dbReference type="Pfam" id="PF05751">
    <property type="entry name" value="FixH"/>
    <property type="match status" value="1"/>
</dbReference>
<accession>A0A3B1CYY1</accession>
<keyword evidence="1" id="KW-1133">Transmembrane helix</keyword>